<proteinExistence type="predicted"/>
<dbReference type="EMBL" id="MFQB01000048">
    <property type="protein sequence ID" value="OGH65419.1"/>
    <property type="molecule type" value="Genomic_DNA"/>
</dbReference>
<evidence type="ECO:0000313" key="3">
    <source>
        <dbReference type="Proteomes" id="UP000176282"/>
    </source>
</evidence>
<sequence length="152" mass="17277">MRCATRLAHGDELVVEFAPASGEREFASDHHVDLGGPGRDRVADLHAPRLERRVLPVREVGRDRRDRDSPLDDANRLRHLGRVDADRTDREGQLGEAERPQDLGRHRLERAMAQSIHASAGVRAGERREVDAAHQRQIDHHLRRALPRSPRE</sequence>
<evidence type="ECO:0000256" key="1">
    <source>
        <dbReference type="SAM" id="MobiDB-lite"/>
    </source>
</evidence>
<protein>
    <submittedName>
        <fullName evidence="2">Uncharacterized protein</fullName>
    </submittedName>
</protein>
<feature type="compositionally biased region" description="Basic and acidic residues" evidence="1">
    <location>
        <begin position="124"/>
        <end position="140"/>
    </location>
</feature>
<reference evidence="2 3" key="1">
    <citation type="journal article" date="2016" name="Nat. Commun.">
        <title>Thousands of microbial genomes shed light on interconnected biogeochemical processes in an aquifer system.</title>
        <authorList>
            <person name="Anantharaman K."/>
            <person name="Brown C.T."/>
            <person name="Hug L.A."/>
            <person name="Sharon I."/>
            <person name="Castelle C.J."/>
            <person name="Probst A.J."/>
            <person name="Thomas B.C."/>
            <person name="Singh A."/>
            <person name="Wilkins M.J."/>
            <person name="Karaoz U."/>
            <person name="Brodie E.L."/>
            <person name="Williams K.H."/>
            <person name="Hubbard S.S."/>
            <person name="Banfield J.F."/>
        </authorList>
    </citation>
    <scope>NUCLEOTIDE SEQUENCE [LARGE SCALE GENOMIC DNA]</scope>
</reference>
<name>A0A1F6M1D3_9BACT</name>
<organism evidence="2 3">
    <name type="scientific">Candidatus Magasanikbacteria bacterium RIFCSPHIGHO2_02_FULL_47_14</name>
    <dbReference type="NCBI Taxonomy" id="1798680"/>
    <lineage>
        <taxon>Bacteria</taxon>
        <taxon>Candidatus Magasanikiibacteriota</taxon>
    </lineage>
</organism>
<evidence type="ECO:0000313" key="2">
    <source>
        <dbReference type="EMBL" id="OGH65419.1"/>
    </source>
</evidence>
<gene>
    <name evidence="2" type="ORF">A3J66_02250</name>
</gene>
<accession>A0A1F6M1D3</accession>
<dbReference type="AlphaFoldDB" id="A0A1F6M1D3"/>
<feature type="region of interest" description="Disordered" evidence="1">
    <location>
        <begin position="24"/>
        <end position="152"/>
    </location>
</feature>
<comment type="caution">
    <text evidence="2">The sequence shown here is derived from an EMBL/GenBank/DDBJ whole genome shotgun (WGS) entry which is preliminary data.</text>
</comment>
<feature type="compositionally biased region" description="Basic and acidic residues" evidence="1">
    <location>
        <begin position="24"/>
        <end position="110"/>
    </location>
</feature>
<dbReference type="Proteomes" id="UP000176282">
    <property type="component" value="Unassembled WGS sequence"/>
</dbReference>